<accession>A0A178WKH6</accession>
<comment type="caution">
    <text evidence="4">The sequence shown here is derived from an EMBL/GenBank/DDBJ whole genome shotgun (WGS) entry which is preliminary data.</text>
</comment>
<keyword evidence="1" id="KW-0378">Hydrolase</keyword>
<sequence length="76" mass="8644">MYIKILFVLSGSVTTDGWLKLIAPAQTAVLFKELRLTLHSILKDLIRKPEKLCIVHNEIVKAMVHLLIEEGKPQHT</sequence>
<protein>
    <recommendedName>
        <fullName evidence="3">RNA helicase C-terminal domain-containing protein</fullName>
    </recommendedName>
</protein>
<evidence type="ECO:0000256" key="1">
    <source>
        <dbReference type="ARBA" id="ARBA00022801"/>
    </source>
</evidence>
<dbReference type="Proteomes" id="UP000078284">
    <property type="component" value="Chromosome 1"/>
</dbReference>
<keyword evidence="2" id="KW-0067">ATP-binding</keyword>
<evidence type="ECO:0000259" key="3">
    <source>
        <dbReference type="Pfam" id="PF26026"/>
    </source>
</evidence>
<evidence type="ECO:0000256" key="2">
    <source>
        <dbReference type="ARBA" id="ARBA00022806"/>
    </source>
</evidence>
<proteinExistence type="predicted"/>
<feature type="domain" description="RNA helicase C-terminal" evidence="3">
    <location>
        <begin position="13"/>
        <end position="67"/>
    </location>
</feature>
<reference evidence="5" key="1">
    <citation type="journal article" date="2016" name="Proc. Natl. Acad. Sci. U.S.A.">
        <title>Chromosome-level assembly of Arabidopsis thaliana Ler reveals the extent of translocation and inversion polymorphisms.</title>
        <authorList>
            <person name="Zapata L."/>
            <person name="Ding J."/>
            <person name="Willing E.M."/>
            <person name="Hartwig B."/>
            <person name="Bezdan D."/>
            <person name="Jiao W.B."/>
            <person name="Patel V."/>
            <person name="Velikkakam James G."/>
            <person name="Koornneef M."/>
            <person name="Ossowski S."/>
            <person name="Schneeberger K."/>
        </authorList>
    </citation>
    <scope>NUCLEOTIDE SEQUENCE [LARGE SCALE GENOMIC DNA]</scope>
    <source>
        <strain evidence="5">cv. Landsberg erecta</strain>
    </source>
</reference>
<keyword evidence="2" id="KW-0347">Helicase</keyword>
<dbReference type="Pfam" id="PF26026">
    <property type="entry name" value="RNA_hel_CTD"/>
    <property type="match status" value="1"/>
</dbReference>
<dbReference type="AlphaFoldDB" id="A0A178WKH6"/>
<dbReference type="InterPro" id="IPR059023">
    <property type="entry name" value="RNA_hel_CTD"/>
</dbReference>
<evidence type="ECO:0000313" key="5">
    <source>
        <dbReference type="Proteomes" id="UP000078284"/>
    </source>
</evidence>
<dbReference type="ExpressionAtlas" id="A0A178WKH6">
    <property type="expression patterns" value="baseline and differential"/>
</dbReference>
<organism evidence="4 5">
    <name type="scientific">Arabidopsis thaliana</name>
    <name type="common">Mouse-ear cress</name>
    <dbReference type="NCBI Taxonomy" id="3702"/>
    <lineage>
        <taxon>Eukaryota</taxon>
        <taxon>Viridiplantae</taxon>
        <taxon>Streptophyta</taxon>
        <taxon>Embryophyta</taxon>
        <taxon>Tracheophyta</taxon>
        <taxon>Spermatophyta</taxon>
        <taxon>Magnoliopsida</taxon>
        <taxon>eudicotyledons</taxon>
        <taxon>Gunneridae</taxon>
        <taxon>Pentapetalae</taxon>
        <taxon>rosids</taxon>
        <taxon>malvids</taxon>
        <taxon>Brassicales</taxon>
        <taxon>Brassicaceae</taxon>
        <taxon>Camelineae</taxon>
        <taxon>Arabidopsis</taxon>
    </lineage>
</organism>
<gene>
    <name evidence="4" type="ordered locus">AXX17_At1g51990</name>
</gene>
<name>A0A178WKH6_ARATH</name>
<dbReference type="EMBL" id="LUHQ01000001">
    <property type="protein sequence ID" value="OAP18371.1"/>
    <property type="molecule type" value="Genomic_DNA"/>
</dbReference>
<evidence type="ECO:0000313" key="4">
    <source>
        <dbReference type="EMBL" id="OAP18371.1"/>
    </source>
</evidence>
<keyword evidence="2" id="KW-0547">Nucleotide-binding</keyword>